<feature type="chain" id="PRO_5042527055" evidence="1">
    <location>
        <begin position="19"/>
        <end position="291"/>
    </location>
</feature>
<dbReference type="GO" id="GO:0006508">
    <property type="term" value="P:proteolysis"/>
    <property type="evidence" value="ECO:0007669"/>
    <property type="project" value="InterPro"/>
</dbReference>
<sequence length="291" mass="32437">MALRYFTAIGLFLSCALAGPLSTAGESNHLSGRAFAINEDGSSTLGRPWPNAKIVWCFEPDGESEDKDSYKEVLKIAKGGWKLWEKKLDGRSKLKFEPSDKKKPSCKKDHGTMLRITFNNQGSTSSHTGFKADARNMKFDPGNKYGGRDPVVIFAHELGHVFGLQHEHQKPSAWKKELPLLKLNCENMLDYEASVRKFGAYYVDNTLCTDEDKANRNRFSAHNFLPLTFPMGLVEDDSFDWDSIMMYDSLALSKDPHGGKLVLVAANGGKLKINNEPSKQDVAAVAKLYPK</sequence>
<dbReference type="InterPro" id="IPR006026">
    <property type="entry name" value="Peptidase_Metallo"/>
</dbReference>
<feature type="domain" description="Peptidase metallopeptidase" evidence="2">
    <location>
        <begin position="45"/>
        <end position="204"/>
    </location>
</feature>
<dbReference type="SUPFAM" id="SSF55486">
    <property type="entry name" value="Metalloproteases ('zincins'), catalytic domain"/>
    <property type="match status" value="1"/>
</dbReference>
<dbReference type="SMART" id="SM00235">
    <property type="entry name" value="ZnMc"/>
    <property type="match status" value="1"/>
</dbReference>
<dbReference type="GO" id="GO:0008237">
    <property type="term" value="F:metallopeptidase activity"/>
    <property type="evidence" value="ECO:0007669"/>
    <property type="project" value="InterPro"/>
</dbReference>
<dbReference type="Gene3D" id="3.40.390.10">
    <property type="entry name" value="Collagenase (Catalytic Domain)"/>
    <property type="match status" value="1"/>
</dbReference>
<evidence type="ECO:0000313" key="4">
    <source>
        <dbReference type="Proteomes" id="UP001295740"/>
    </source>
</evidence>
<organism evidence="3 4">
    <name type="scientific">Anthostomella pinea</name>
    <dbReference type="NCBI Taxonomy" id="933095"/>
    <lineage>
        <taxon>Eukaryota</taxon>
        <taxon>Fungi</taxon>
        <taxon>Dikarya</taxon>
        <taxon>Ascomycota</taxon>
        <taxon>Pezizomycotina</taxon>
        <taxon>Sordariomycetes</taxon>
        <taxon>Xylariomycetidae</taxon>
        <taxon>Xylariales</taxon>
        <taxon>Xylariaceae</taxon>
        <taxon>Anthostomella</taxon>
    </lineage>
</organism>
<dbReference type="AlphaFoldDB" id="A0AAI8V9S9"/>
<protein>
    <submittedName>
        <fullName evidence="3">Uu.00g037760.m01.CDS01</fullName>
    </submittedName>
</protein>
<dbReference type="PROSITE" id="PS51257">
    <property type="entry name" value="PROKAR_LIPOPROTEIN"/>
    <property type="match status" value="1"/>
</dbReference>
<accession>A0AAI8V9S9</accession>
<dbReference type="GO" id="GO:0008270">
    <property type="term" value="F:zinc ion binding"/>
    <property type="evidence" value="ECO:0007669"/>
    <property type="project" value="InterPro"/>
</dbReference>
<dbReference type="InterPro" id="IPR024079">
    <property type="entry name" value="MetalloPept_cat_dom_sf"/>
</dbReference>
<keyword evidence="1" id="KW-0732">Signal</keyword>
<dbReference type="Proteomes" id="UP001295740">
    <property type="component" value="Unassembled WGS sequence"/>
</dbReference>
<keyword evidence="4" id="KW-1185">Reference proteome</keyword>
<name>A0AAI8V9S9_9PEZI</name>
<evidence type="ECO:0000313" key="3">
    <source>
        <dbReference type="EMBL" id="CAJ2500923.1"/>
    </source>
</evidence>
<proteinExistence type="predicted"/>
<reference evidence="3" key="1">
    <citation type="submission" date="2023-10" db="EMBL/GenBank/DDBJ databases">
        <authorList>
            <person name="Hackl T."/>
        </authorList>
    </citation>
    <scope>NUCLEOTIDE SEQUENCE</scope>
</reference>
<dbReference type="EMBL" id="CAUWAG010000003">
    <property type="protein sequence ID" value="CAJ2500923.1"/>
    <property type="molecule type" value="Genomic_DNA"/>
</dbReference>
<comment type="caution">
    <text evidence="3">The sequence shown here is derived from an EMBL/GenBank/DDBJ whole genome shotgun (WGS) entry which is preliminary data.</text>
</comment>
<gene>
    <name evidence="3" type="ORF">KHLLAP_LOCUS1391</name>
</gene>
<evidence type="ECO:0000259" key="2">
    <source>
        <dbReference type="SMART" id="SM00235"/>
    </source>
</evidence>
<evidence type="ECO:0000256" key="1">
    <source>
        <dbReference type="SAM" id="SignalP"/>
    </source>
</evidence>
<feature type="signal peptide" evidence="1">
    <location>
        <begin position="1"/>
        <end position="18"/>
    </location>
</feature>